<comment type="caution">
    <text evidence="1">The sequence shown here is derived from an EMBL/GenBank/DDBJ whole genome shotgun (WGS) entry which is preliminary data.</text>
</comment>
<name>A0A919PNY7_9ACTN</name>
<dbReference type="AlphaFoldDB" id="A0A919PNY7"/>
<dbReference type="EMBL" id="BONQ01000076">
    <property type="protein sequence ID" value="GIG46671.1"/>
    <property type="molecule type" value="Genomic_DNA"/>
</dbReference>
<reference evidence="1" key="1">
    <citation type="submission" date="2021-01" db="EMBL/GenBank/DDBJ databases">
        <title>Whole genome shotgun sequence of Dactylosporangium siamense NBRC 106093.</title>
        <authorList>
            <person name="Komaki H."/>
            <person name="Tamura T."/>
        </authorList>
    </citation>
    <scope>NUCLEOTIDE SEQUENCE</scope>
    <source>
        <strain evidence="1">NBRC 106093</strain>
    </source>
</reference>
<keyword evidence="2" id="KW-1185">Reference proteome</keyword>
<protein>
    <submittedName>
        <fullName evidence="1">Uncharacterized protein</fullName>
    </submittedName>
</protein>
<evidence type="ECO:0000313" key="1">
    <source>
        <dbReference type="EMBL" id="GIG46671.1"/>
    </source>
</evidence>
<accession>A0A919PNY7</accession>
<proteinExistence type="predicted"/>
<evidence type="ECO:0000313" key="2">
    <source>
        <dbReference type="Proteomes" id="UP000660611"/>
    </source>
</evidence>
<gene>
    <name evidence="1" type="ORF">Dsi01nite_047120</name>
</gene>
<sequence>MTYRGLVLLSRSTEESHLYMDLQACPGCGIDGFEWDSHSTQVRGEDLVSVYQGSCPDCGTAREFEFVLIGQEPPPPALGGPEPSRLIDPGQFLSLAREAAALVPASPALCPPDQVADAREAIAVAVAAMDEVGKFVPAGADAVPAAAFTSEAGRALYGADPTQFRRRRIDAVTASYREVLTAYQIA</sequence>
<dbReference type="Proteomes" id="UP000660611">
    <property type="component" value="Unassembled WGS sequence"/>
</dbReference>
<organism evidence="1 2">
    <name type="scientific">Dactylosporangium siamense</name>
    <dbReference type="NCBI Taxonomy" id="685454"/>
    <lineage>
        <taxon>Bacteria</taxon>
        <taxon>Bacillati</taxon>
        <taxon>Actinomycetota</taxon>
        <taxon>Actinomycetes</taxon>
        <taxon>Micromonosporales</taxon>
        <taxon>Micromonosporaceae</taxon>
        <taxon>Dactylosporangium</taxon>
    </lineage>
</organism>